<sequence length="587" mass="64801">MTAEHAIEAENIASQKENATKDESKQFGEESSLDKVALNNKIVTMRQTTKKSKSHVLAKLIRQLKQLKNKTNEKAEIAEKNKKNSETLVKEIAALKKLKPDTISRFVLGNTLTFVQLSSKGFQTIESRTLARFANESQLQKSVAEFRENHPDWKSLAAFLQTQSTGRQIKKTKNTKSKAEKKVNIQAKKALVSNFLDEKVNEIASDGDGEEGEEEEEVASGGKSLMQECNEDSSKQPKENIPSESNVKETKKIKEAGGKSKDKQVTGVKLKCKEENELKSKDAQVTSVKPKQKEKPDVKSKNKQCKESTNNGNVKDAATNKSKKQMVVKRINLDDFGNDDIFVSNDLLGTNSSDSNQTSERDLFATASHASNFSEDSSRNFQDEDNDTPVFANHSMFMSLSDPIDSTTEGTRFGGRGGRRGYGSSFGRSSYSEYGKRGGGGRGTSTYRDQDNTGYRGRGAGYNRGQGRDGRPNQEGFDQGRRGRGGRGGDSGYGRGRGGRGGDSGYGRGRGGREDSGNRQFGRNDTFTNKRDFHERNSFQKGNSNTKDNKGVSSKTLHPSWEASRKRKLEISGVNAFQGKKITFSDD</sequence>
<feature type="compositionally biased region" description="Basic and acidic residues" evidence="6">
    <location>
        <begin position="18"/>
        <end position="28"/>
    </location>
</feature>
<evidence type="ECO:0000256" key="5">
    <source>
        <dbReference type="SAM" id="Coils"/>
    </source>
</evidence>
<dbReference type="InterPro" id="IPR015158">
    <property type="entry name" value="Bud22_dom"/>
</dbReference>
<feature type="region of interest" description="Disordered" evidence="6">
    <location>
        <begin position="1"/>
        <end position="32"/>
    </location>
</feature>
<comment type="function">
    <text evidence="3">May be involved in regulating transcriptional activation of cardiac genes during the aging process. May play a role in biosynthesis and/or processing of SLC2A4 in adipose cells.</text>
</comment>
<evidence type="ECO:0000313" key="8">
    <source>
        <dbReference type="Proteomes" id="UP000515154"/>
    </source>
</evidence>
<proteinExistence type="predicted"/>
<name>A0A6P7SZL7_9MOLL</name>
<evidence type="ECO:0000256" key="3">
    <source>
        <dbReference type="ARBA" id="ARBA00025646"/>
    </source>
</evidence>
<feature type="compositionally biased region" description="Basic and acidic residues" evidence="6">
    <location>
        <begin position="271"/>
        <end position="282"/>
    </location>
</feature>
<evidence type="ECO:0000256" key="1">
    <source>
        <dbReference type="ARBA" id="ARBA00013459"/>
    </source>
</evidence>
<dbReference type="Pfam" id="PF09073">
    <property type="entry name" value="BUD22"/>
    <property type="match status" value="1"/>
</dbReference>
<evidence type="ECO:0000256" key="2">
    <source>
        <dbReference type="ARBA" id="ARBA00023054"/>
    </source>
</evidence>
<feature type="coiled-coil region" evidence="5">
    <location>
        <begin position="50"/>
        <end position="88"/>
    </location>
</feature>
<dbReference type="RefSeq" id="XP_029643615.1">
    <property type="nucleotide sequence ID" value="XM_029787755.2"/>
</dbReference>
<keyword evidence="2 5" id="KW-0175">Coiled coil</keyword>
<feature type="compositionally biased region" description="Polar residues" evidence="6">
    <location>
        <begin position="539"/>
        <end position="557"/>
    </location>
</feature>
<dbReference type="GO" id="GO:0030686">
    <property type="term" value="C:90S preribosome"/>
    <property type="evidence" value="ECO:0007669"/>
    <property type="project" value="TreeGrafter"/>
</dbReference>
<dbReference type="KEGG" id="osn:115218010"/>
<feature type="compositionally biased region" description="Acidic residues" evidence="6">
    <location>
        <begin position="205"/>
        <end position="218"/>
    </location>
</feature>
<accession>A0A6P7SZL7</accession>
<dbReference type="InterPro" id="IPR037393">
    <property type="entry name" value="Bud22/SRFB1"/>
</dbReference>
<dbReference type="GO" id="GO:0005634">
    <property type="term" value="C:nucleus"/>
    <property type="evidence" value="ECO:0007669"/>
    <property type="project" value="TreeGrafter"/>
</dbReference>
<feature type="domain" description="Bud22" evidence="7">
    <location>
        <begin position="501"/>
        <end position="584"/>
    </location>
</feature>
<feature type="compositionally biased region" description="Basic and acidic residues" evidence="6">
    <location>
        <begin position="246"/>
        <end position="264"/>
    </location>
</feature>
<feature type="compositionally biased region" description="Basic and acidic residues" evidence="6">
    <location>
        <begin position="291"/>
        <end position="306"/>
    </location>
</feature>
<feature type="compositionally biased region" description="Basic and acidic residues" evidence="6">
    <location>
        <begin position="528"/>
        <end position="538"/>
    </location>
</feature>
<feature type="compositionally biased region" description="Polar residues" evidence="6">
    <location>
        <begin position="518"/>
        <end position="527"/>
    </location>
</feature>
<protein>
    <recommendedName>
        <fullName evidence="1">Serum response factor-binding protein 1</fullName>
    </recommendedName>
    <alternativeName>
        <fullName evidence="4">SRF-dependent transcription regulation-associated protein</fullName>
    </alternativeName>
</protein>
<dbReference type="PANTHER" id="PTHR23325">
    <property type="entry name" value="SERUM RESPONSE FACTOR-BINDING"/>
    <property type="match status" value="1"/>
</dbReference>
<feature type="compositionally biased region" description="Low complexity" evidence="6">
    <location>
        <begin position="422"/>
        <end position="433"/>
    </location>
</feature>
<gene>
    <name evidence="9" type="primary">LOC115218010</name>
</gene>
<evidence type="ECO:0000313" key="9">
    <source>
        <dbReference type="RefSeq" id="XP_029643615.1"/>
    </source>
</evidence>
<dbReference type="PANTHER" id="PTHR23325:SF1">
    <property type="entry name" value="SERUM RESPONSE FACTOR-BINDING PROTEIN 1"/>
    <property type="match status" value="1"/>
</dbReference>
<feature type="region of interest" description="Disordered" evidence="6">
    <location>
        <begin position="369"/>
        <end position="566"/>
    </location>
</feature>
<evidence type="ECO:0000256" key="6">
    <source>
        <dbReference type="SAM" id="MobiDB-lite"/>
    </source>
</evidence>
<evidence type="ECO:0000256" key="4">
    <source>
        <dbReference type="ARBA" id="ARBA00033254"/>
    </source>
</evidence>
<organism evidence="8 9">
    <name type="scientific">Octopus sinensis</name>
    <name type="common">East Asian common octopus</name>
    <dbReference type="NCBI Taxonomy" id="2607531"/>
    <lineage>
        <taxon>Eukaryota</taxon>
        <taxon>Metazoa</taxon>
        <taxon>Spiralia</taxon>
        <taxon>Lophotrochozoa</taxon>
        <taxon>Mollusca</taxon>
        <taxon>Cephalopoda</taxon>
        <taxon>Coleoidea</taxon>
        <taxon>Octopodiformes</taxon>
        <taxon>Octopoda</taxon>
        <taxon>Incirrata</taxon>
        <taxon>Octopodidae</taxon>
        <taxon>Octopus</taxon>
    </lineage>
</organism>
<keyword evidence="8" id="KW-1185">Reference proteome</keyword>
<feature type="region of interest" description="Disordered" evidence="6">
    <location>
        <begin position="203"/>
        <end position="324"/>
    </location>
</feature>
<feature type="compositionally biased region" description="Gly residues" evidence="6">
    <location>
        <begin position="486"/>
        <end position="509"/>
    </location>
</feature>
<dbReference type="Proteomes" id="UP000515154">
    <property type="component" value="Linkage group LG12"/>
</dbReference>
<reference evidence="9" key="1">
    <citation type="submission" date="2025-08" db="UniProtKB">
        <authorList>
            <consortium name="RefSeq"/>
        </authorList>
    </citation>
    <scope>IDENTIFICATION</scope>
</reference>
<evidence type="ECO:0000259" key="7">
    <source>
        <dbReference type="Pfam" id="PF09073"/>
    </source>
</evidence>
<dbReference type="GO" id="GO:0030490">
    <property type="term" value="P:maturation of SSU-rRNA"/>
    <property type="evidence" value="ECO:0007669"/>
    <property type="project" value="TreeGrafter"/>
</dbReference>
<dbReference type="AlphaFoldDB" id="A0A6P7SZL7"/>